<dbReference type="Gene3D" id="1.10.10.10">
    <property type="entry name" value="Winged helix-like DNA-binding domain superfamily/Winged helix DNA-binding domain"/>
    <property type="match status" value="1"/>
</dbReference>
<proteinExistence type="predicted"/>
<protein>
    <recommendedName>
        <fullName evidence="3">Helix-turn-helix type 11 domain-containing protein</fullName>
    </recommendedName>
</protein>
<dbReference type="SUPFAM" id="SSF46785">
    <property type="entry name" value="Winged helix' DNA-binding domain"/>
    <property type="match status" value="1"/>
</dbReference>
<organism evidence="1 2">
    <name type="scientific">Staphylococcus simulans UMC-CNS-990</name>
    <dbReference type="NCBI Taxonomy" id="1405498"/>
    <lineage>
        <taxon>Bacteria</taxon>
        <taxon>Bacillati</taxon>
        <taxon>Bacillota</taxon>
        <taxon>Bacilli</taxon>
        <taxon>Bacillales</taxon>
        <taxon>Staphylococcaceae</taxon>
        <taxon>Staphylococcus</taxon>
    </lineage>
</organism>
<sequence>MSYQLINLEEHATFETIQAMDNTVRQYNAQINKAHYETLNLLKQYSCKVIGVSHLKIKTIAEKLDKSVATIKRRIKFLKENGFITVINTMRDKQGGKGANTYIINPIELFKKIQNELSQMSYRKADKKRNQHQSQQAMAFVRTKKETMSFLKLLTSFVSNKRRHKQIKLKRIENIKYFRARPQGVPVELYQRYQPFFSDAQIKCLFNKISDQINQYPNINDEEYTDIINNTLDSLVKALRNYHRGQGDKIYNIFAYVTAAAKYQALRQCSMKLWENLPAFTQDDDDTTFEAGTTFKQASMAMWEKAGLLDDEGMPY</sequence>
<dbReference type="Proteomes" id="UP000017131">
    <property type="component" value="Unassembled WGS sequence"/>
</dbReference>
<keyword evidence="2" id="KW-1185">Reference proteome</keyword>
<dbReference type="RefSeq" id="WP_023016155.1">
    <property type="nucleotide sequence ID" value="NZ_AXDY01000014.1"/>
</dbReference>
<comment type="caution">
    <text evidence="1">The sequence shown here is derived from an EMBL/GenBank/DDBJ whole genome shotgun (WGS) entry which is preliminary data.</text>
</comment>
<dbReference type="EMBL" id="AXDY01000014">
    <property type="protein sequence ID" value="ERS92443.1"/>
    <property type="molecule type" value="Genomic_DNA"/>
</dbReference>
<reference evidence="1 2" key="1">
    <citation type="journal article" date="2013" name="Genome Announc.">
        <title>Draft Genome Sequence of Staphylococcus simulans UMC-CNS-990, Isolated from a Case of Chronic Bovine Mastitis.</title>
        <authorList>
            <person name="Calcutt M.J."/>
            <person name="Foecking M.F."/>
            <person name="Hsieh H.Y."/>
            <person name="Perry J."/>
            <person name="Stewart G.C."/>
            <person name="Middleton J.R."/>
        </authorList>
    </citation>
    <scope>NUCLEOTIDE SEQUENCE [LARGE SCALE GENOMIC DNA]</scope>
    <source>
        <strain evidence="1 2">UMC-CNS-990</strain>
    </source>
</reference>
<dbReference type="Pfam" id="PF13412">
    <property type="entry name" value="HTH_24"/>
    <property type="match status" value="1"/>
</dbReference>
<name>A0ABN0PA10_STASI</name>
<evidence type="ECO:0000313" key="2">
    <source>
        <dbReference type="Proteomes" id="UP000017131"/>
    </source>
</evidence>
<dbReference type="CDD" id="cd00092">
    <property type="entry name" value="HTH_CRP"/>
    <property type="match status" value="1"/>
</dbReference>
<dbReference type="InterPro" id="IPR036390">
    <property type="entry name" value="WH_DNA-bd_sf"/>
</dbReference>
<dbReference type="InterPro" id="IPR036388">
    <property type="entry name" value="WH-like_DNA-bd_sf"/>
</dbReference>
<gene>
    <name evidence="1" type="ORF">SSIM_11950</name>
</gene>
<evidence type="ECO:0000313" key="1">
    <source>
        <dbReference type="EMBL" id="ERS92443.1"/>
    </source>
</evidence>
<accession>A0ABN0PA10</accession>
<evidence type="ECO:0008006" key="3">
    <source>
        <dbReference type="Google" id="ProtNLM"/>
    </source>
</evidence>